<dbReference type="EMBL" id="OBKZ01000017">
    <property type="protein sequence ID" value="SOB52733.1"/>
    <property type="molecule type" value="Genomic_DNA"/>
</dbReference>
<evidence type="ECO:0000313" key="2">
    <source>
        <dbReference type="Proteomes" id="UP000219564"/>
    </source>
</evidence>
<dbReference type="AlphaFoldDB" id="A0AAX2H8B9"/>
<sequence length="129" mass="14235">MIYGLEVLDAKGVQTLGMEDFTIQRLATMTIPASRSGGLGVRGDYILINVDGYDPATCFVTITPKAYSPYPQGAGQAYWGCVPTYKDLGGTQIGIITYGNYYEVDYKGDWIFKWKSEVVESVVEVVRVI</sequence>
<gene>
    <name evidence="1" type="ORF">PLUA15_240146</name>
</gene>
<evidence type="ECO:0000313" key="1">
    <source>
        <dbReference type="EMBL" id="SOB52733.1"/>
    </source>
</evidence>
<name>A0AAX2H8B9_9PSED</name>
<organism evidence="1 2">
    <name type="scientific">Pseudomonas lundensis</name>
    <dbReference type="NCBI Taxonomy" id="86185"/>
    <lineage>
        <taxon>Bacteria</taxon>
        <taxon>Pseudomonadati</taxon>
        <taxon>Pseudomonadota</taxon>
        <taxon>Gammaproteobacteria</taxon>
        <taxon>Pseudomonadales</taxon>
        <taxon>Pseudomonadaceae</taxon>
        <taxon>Pseudomonas</taxon>
    </lineage>
</organism>
<proteinExistence type="predicted"/>
<dbReference type="RefSeq" id="WP_047293868.1">
    <property type="nucleotide sequence ID" value="NZ_JAAQXW010000015.1"/>
</dbReference>
<accession>A0AAX2H8B9</accession>
<protein>
    <submittedName>
        <fullName evidence="1">Uncharacterized protein</fullName>
    </submittedName>
</protein>
<reference evidence="1 2" key="1">
    <citation type="submission" date="2017-08" db="EMBL/GenBank/DDBJ databases">
        <authorList>
            <person name="Chaillou S."/>
        </authorList>
    </citation>
    <scope>NUCLEOTIDE SEQUENCE [LARGE SCALE GENOMIC DNA]</scope>
    <source>
        <strain evidence="1 2">MFPA15A1205</strain>
    </source>
</reference>
<comment type="caution">
    <text evidence="1">The sequence shown here is derived from an EMBL/GenBank/DDBJ whole genome shotgun (WGS) entry which is preliminary data.</text>
</comment>
<dbReference type="Proteomes" id="UP000219564">
    <property type="component" value="Unassembled WGS sequence"/>
</dbReference>